<feature type="compositionally biased region" description="Low complexity" evidence="1">
    <location>
        <begin position="53"/>
        <end position="65"/>
    </location>
</feature>
<evidence type="ECO:0000313" key="2">
    <source>
        <dbReference type="EMBL" id="KAJ8989492.1"/>
    </source>
</evidence>
<dbReference type="AlphaFoldDB" id="A0AAN6IT17"/>
<comment type="caution">
    <text evidence="2">The sequence shown here is derived from an EMBL/GenBank/DDBJ whole genome shotgun (WGS) entry which is preliminary data.</text>
</comment>
<feature type="region of interest" description="Disordered" evidence="1">
    <location>
        <begin position="22"/>
        <end position="65"/>
    </location>
</feature>
<protein>
    <submittedName>
        <fullName evidence="2">Uncharacterized protein</fullName>
    </submittedName>
</protein>
<accession>A0AAN6IT17</accession>
<name>A0AAN6IT17_EXODE</name>
<evidence type="ECO:0000256" key="1">
    <source>
        <dbReference type="SAM" id="MobiDB-lite"/>
    </source>
</evidence>
<gene>
    <name evidence="2" type="ORF">HRR80_006727</name>
</gene>
<evidence type="ECO:0000313" key="3">
    <source>
        <dbReference type="Proteomes" id="UP001161757"/>
    </source>
</evidence>
<reference evidence="2" key="1">
    <citation type="submission" date="2023-01" db="EMBL/GenBank/DDBJ databases">
        <title>Exophiala dermititidis isolated from Cystic Fibrosis Patient.</title>
        <authorList>
            <person name="Kurbessoian T."/>
            <person name="Crocker A."/>
            <person name="Murante D."/>
            <person name="Hogan D.A."/>
            <person name="Stajich J.E."/>
        </authorList>
    </citation>
    <scope>NUCLEOTIDE SEQUENCE</scope>
    <source>
        <strain evidence="2">Ex8</strain>
    </source>
</reference>
<sequence>MLDAFLGALGDGGSLTFLEALDGIDPGGESQAGAGGLGIGDYYDSGDSDSESSYDSSVGSNDDEN</sequence>
<dbReference type="Proteomes" id="UP001161757">
    <property type="component" value="Unassembled WGS sequence"/>
</dbReference>
<organism evidence="2 3">
    <name type="scientific">Exophiala dermatitidis</name>
    <name type="common">Black yeast-like fungus</name>
    <name type="synonym">Wangiella dermatitidis</name>
    <dbReference type="NCBI Taxonomy" id="5970"/>
    <lineage>
        <taxon>Eukaryota</taxon>
        <taxon>Fungi</taxon>
        <taxon>Dikarya</taxon>
        <taxon>Ascomycota</taxon>
        <taxon>Pezizomycotina</taxon>
        <taxon>Eurotiomycetes</taxon>
        <taxon>Chaetothyriomycetidae</taxon>
        <taxon>Chaetothyriales</taxon>
        <taxon>Herpotrichiellaceae</taxon>
        <taxon>Exophiala</taxon>
    </lineage>
</organism>
<dbReference type="EMBL" id="JAJGCB010000014">
    <property type="protein sequence ID" value="KAJ8989492.1"/>
    <property type="molecule type" value="Genomic_DNA"/>
</dbReference>
<proteinExistence type="predicted"/>